<gene>
    <name evidence="1" type="ORF">BYL167_LOCUS18445</name>
</gene>
<dbReference type="EMBL" id="CAJOBH010007570">
    <property type="protein sequence ID" value="CAF4088024.1"/>
    <property type="molecule type" value="Genomic_DNA"/>
</dbReference>
<protein>
    <submittedName>
        <fullName evidence="1">Uncharacterized protein</fullName>
    </submittedName>
</protein>
<comment type="caution">
    <text evidence="1">The sequence shown here is derived from an EMBL/GenBank/DDBJ whole genome shotgun (WGS) entry which is preliminary data.</text>
</comment>
<evidence type="ECO:0000313" key="2">
    <source>
        <dbReference type="Proteomes" id="UP000681967"/>
    </source>
</evidence>
<name>A0A8S2Q4H4_9BILA</name>
<proteinExistence type="predicted"/>
<dbReference type="Proteomes" id="UP000681967">
    <property type="component" value="Unassembled WGS sequence"/>
</dbReference>
<organism evidence="1 2">
    <name type="scientific">Rotaria magnacalcarata</name>
    <dbReference type="NCBI Taxonomy" id="392030"/>
    <lineage>
        <taxon>Eukaryota</taxon>
        <taxon>Metazoa</taxon>
        <taxon>Spiralia</taxon>
        <taxon>Gnathifera</taxon>
        <taxon>Rotifera</taxon>
        <taxon>Eurotatoria</taxon>
        <taxon>Bdelloidea</taxon>
        <taxon>Philodinida</taxon>
        <taxon>Philodinidae</taxon>
        <taxon>Rotaria</taxon>
    </lineage>
</organism>
<accession>A0A8S2Q4H4</accession>
<sequence length="273" mass="32194">MTNDATVPTEEESDHMIIWLDDHIGDPEWCQQLKRAFSTQPDPKNPIPVKLSDEEFVEILVSEGHMPVHFEGVHFLLAAHKNIESCIHCFHQNQHRRIFFITSGTLGRETVPIILEKFKDTFIDPVTEEPYMFIYVFCQNIEYQLDWALQYRDYIQIFNFEADLLARMMRDIGDYFLTESKRLLNKSPPNNPAAQHPRMMRDIGDYFLTESKRLLNKSPPNNPAAQHRLTWANELFRRYSQMEKVSMKTEFDEINRFLEQVEEESKSSSDEAD</sequence>
<reference evidence="1" key="1">
    <citation type="submission" date="2021-02" db="EMBL/GenBank/DDBJ databases">
        <authorList>
            <person name="Nowell W R."/>
        </authorList>
    </citation>
    <scope>NUCLEOTIDE SEQUENCE</scope>
</reference>
<dbReference type="AlphaFoldDB" id="A0A8S2Q4H4"/>
<evidence type="ECO:0000313" key="1">
    <source>
        <dbReference type="EMBL" id="CAF4088024.1"/>
    </source>
</evidence>